<proteinExistence type="predicted"/>
<dbReference type="AlphaFoldDB" id="A0A835E342"/>
<dbReference type="PROSITE" id="PS50181">
    <property type="entry name" value="FBOX"/>
    <property type="match status" value="1"/>
</dbReference>
<reference evidence="2" key="1">
    <citation type="submission" date="2020-07" db="EMBL/GenBank/DDBJ databases">
        <title>Genome sequence and genetic diversity analysis of an under-domesticated orphan crop, white fonio (Digitaria exilis).</title>
        <authorList>
            <person name="Bennetzen J.L."/>
            <person name="Chen S."/>
            <person name="Ma X."/>
            <person name="Wang X."/>
            <person name="Yssel A.E.J."/>
            <person name="Chaluvadi S.R."/>
            <person name="Johnson M."/>
            <person name="Gangashetty P."/>
            <person name="Hamidou F."/>
            <person name="Sanogo M.D."/>
            <person name="Zwaenepoel A."/>
            <person name="Wallace J."/>
            <person name="Van De Peer Y."/>
            <person name="Van Deynze A."/>
        </authorList>
    </citation>
    <scope>NUCLEOTIDE SEQUENCE</scope>
    <source>
        <tissue evidence="2">Leaves</tissue>
    </source>
</reference>
<dbReference type="Pfam" id="PF00646">
    <property type="entry name" value="F-box"/>
    <property type="match status" value="1"/>
</dbReference>
<protein>
    <recommendedName>
        <fullName evidence="1">F-box domain-containing protein</fullName>
    </recommendedName>
</protein>
<keyword evidence="3" id="KW-1185">Reference proteome</keyword>
<dbReference type="OrthoDB" id="688942at2759"/>
<dbReference type="PANTHER" id="PTHR35545:SF20">
    <property type="entry name" value="OS05G0536800 PROTEIN"/>
    <property type="match status" value="1"/>
</dbReference>
<accession>A0A835E342</accession>
<gene>
    <name evidence="2" type="ORF">HU200_059582</name>
</gene>
<evidence type="ECO:0000313" key="3">
    <source>
        <dbReference type="Proteomes" id="UP000636709"/>
    </source>
</evidence>
<evidence type="ECO:0000259" key="1">
    <source>
        <dbReference type="PROSITE" id="PS50181"/>
    </source>
</evidence>
<organism evidence="2 3">
    <name type="scientific">Digitaria exilis</name>
    <dbReference type="NCBI Taxonomy" id="1010633"/>
    <lineage>
        <taxon>Eukaryota</taxon>
        <taxon>Viridiplantae</taxon>
        <taxon>Streptophyta</taxon>
        <taxon>Embryophyta</taxon>
        <taxon>Tracheophyta</taxon>
        <taxon>Spermatophyta</taxon>
        <taxon>Magnoliopsida</taxon>
        <taxon>Liliopsida</taxon>
        <taxon>Poales</taxon>
        <taxon>Poaceae</taxon>
        <taxon>PACMAD clade</taxon>
        <taxon>Panicoideae</taxon>
        <taxon>Panicodae</taxon>
        <taxon>Paniceae</taxon>
        <taxon>Anthephorinae</taxon>
        <taxon>Digitaria</taxon>
    </lineage>
</organism>
<sequence>MSIPTALFLKRRRGREPGASARYSVCRAGGAGPSVMARRRVRRPLGAGTSLVARSRAGQILLRRRPLAACREDRMSALPDDLLRLVLDRLDTRSALGTGMLSRRWAHLPRELAALDLRAVDMLPPRYHRLLGLYMDIRNNATVLHYRSGTLPKLAVDIRRYERRAMRAFTSAMESFLEGRPRRRINRLSLDFFTIGNAGCCMNRLVAEAIDAWGVEELEAVAKPSFNRQQGPPHGQDGIHSFPSHGLCKEPRASRLRSLKLGGCVLPPLHEYGALTTLILQGIPDSTPVAAYEGVFTLCPQLQTLHLISCSCRTSRGVSLTVVVDSPGSQIRELVVDKCKYFRKLVLKALPCLESVDSEQSVLRVY</sequence>
<evidence type="ECO:0000313" key="2">
    <source>
        <dbReference type="EMBL" id="KAF8658116.1"/>
    </source>
</evidence>
<dbReference type="PANTHER" id="PTHR35545">
    <property type="entry name" value="F-BOX DOMAIN-CONTAINING PROTEIN"/>
    <property type="match status" value="1"/>
</dbReference>
<dbReference type="EMBL" id="JACEFO010002484">
    <property type="protein sequence ID" value="KAF8658116.1"/>
    <property type="molecule type" value="Genomic_DNA"/>
</dbReference>
<feature type="domain" description="F-box" evidence="1">
    <location>
        <begin position="72"/>
        <end position="120"/>
    </location>
</feature>
<dbReference type="Proteomes" id="UP000636709">
    <property type="component" value="Unassembled WGS sequence"/>
</dbReference>
<dbReference type="InterPro" id="IPR001810">
    <property type="entry name" value="F-box_dom"/>
</dbReference>
<name>A0A835E342_9POAL</name>
<comment type="caution">
    <text evidence="2">The sequence shown here is derived from an EMBL/GenBank/DDBJ whole genome shotgun (WGS) entry which is preliminary data.</text>
</comment>
<dbReference type="SUPFAM" id="SSF52047">
    <property type="entry name" value="RNI-like"/>
    <property type="match status" value="1"/>
</dbReference>
<dbReference type="InterPro" id="IPR036047">
    <property type="entry name" value="F-box-like_dom_sf"/>
</dbReference>
<dbReference type="SUPFAM" id="SSF81383">
    <property type="entry name" value="F-box domain"/>
    <property type="match status" value="1"/>
</dbReference>